<comment type="caution">
    <text evidence="1">The sequence shown here is derived from an EMBL/GenBank/DDBJ whole genome shotgun (WGS) entry which is preliminary data.</text>
</comment>
<sequence>MVKARQDLEGIGDLKAPGIDGFGAKFFKASWHIIKGDVIEAIMEFFKMGRTIERHQARGSHTPLLFVIIMEYMNISLTKMQKDHNFNHPSKCEKLALTNLTFVDTVLLFSRGDQKSVEMMLDAFKKFSESTGLIVKPVNFKIYCGGIYDITKGSLINMTRFEEGHLPVRYLGVPLSRKKLSINHYFPLV</sequence>
<proteinExistence type="predicted"/>
<organism evidence="1 2">
    <name type="scientific">Pisum sativum</name>
    <name type="common">Garden pea</name>
    <name type="synonym">Lathyrus oleraceus</name>
    <dbReference type="NCBI Taxonomy" id="3888"/>
    <lineage>
        <taxon>Eukaryota</taxon>
        <taxon>Viridiplantae</taxon>
        <taxon>Streptophyta</taxon>
        <taxon>Embryophyta</taxon>
        <taxon>Tracheophyta</taxon>
        <taxon>Spermatophyta</taxon>
        <taxon>Magnoliopsida</taxon>
        <taxon>eudicotyledons</taxon>
        <taxon>Gunneridae</taxon>
        <taxon>Pentapetalae</taxon>
        <taxon>rosids</taxon>
        <taxon>fabids</taxon>
        <taxon>Fabales</taxon>
        <taxon>Fabaceae</taxon>
        <taxon>Papilionoideae</taxon>
        <taxon>50 kb inversion clade</taxon>
        <taxon>NPAAA clade</taxon>
        <taxon>Hologalegina</taxon>
        <taxon>IRL clade</taxon>
        <taxon>Fabeae</taxon>
        <taxon>Lathyrus</taxon>
    </lineage>
</organism>
<accession>A0A9D5BJZ3</accession>
<dbReference type="PANTHER" id="PTHR33116">
    <property type="entry name" value="REVERSE TRANSCRIPTASE ZINC-BINDING DOMAIN-CONTAINING PROTEIN-RELATED-RELATED"/>
    <property type="match status" value="1"/>
</dbReference>
<evidence type="ECO:0000313" key="2">
    <source>
        <dbReference type="Proteomes" id="UP001058974"/>
    </source>
</evidence>
<evidence type="ECO:0000313" key="1">
    <source>
        <dbReference type="EMBL" id="KAI5445139.1"/>
    </source>
</evidence>
<name>A0A9D5BJZ3_PEA</name>
<protein>
    <submittedName>
        <fullName evidence="1">Uncharacterized protein</fullName>
    </submittedName>
</protein>
<reference evidence="1 2" key="1">
    <citation type="journal article" date="2022" name="Nat. Genet.">
        <title>Improved pea reference genome and pan-genome highlight genomic features and evolutionary characteristics.</title>
        <authorList>
            <person name="Yang T."/>
            <person name="Liu R."/>
            <person name="Luo Y."/>
            <person name="Hu S."/>
            <person name="Wang D."/>
            <person name="Wang C."/>
            <person name="Pandey M.K."/>
            <person name="Ge S."/>
            <person name="Xu Q."/>
            <person name="Li N."/>
            <person name="Li G."/>
            <person name="Huang Y."/>
            <person name="Saxena R.K."/>
            <person name="Ji Y."/>
            <person name="Li M."/>
            <person name="Yan X."/>
            <person name="He Y."/>
            <person name="Liu Y."/>
            <person name="Wang X."/>
            <person name="Xiang C."/>
            <person name="Varshney R.K."/>
            <person name="Ding H."/>
            <person name="Gao S."/>
            <person name="Zong X."/>
        </authorList>
    </citation>
    <scope>NUCLEOTIDE SEQUENCE [LARGE SCALE GENOMIC DNA]</scope>
    <source>
        <strain evidence="1 2">cv. Zhongwan 6</strain>
    </source>
</reference>
<keyword evidence="2" id="KW-1185">Reference proteome</keyword>
<dbReference type="Proteomes" id="UP001058974">
    <property type="component" value="Chromosome 1"/>
</dbReference>
<dbReference type="AlphaFoldDB" id="A0A9D5BJZ3"/>
<dbReference type="EMBL" id="JAMSHJ010000001">
    <property type="protein sequence ID" value="KAI5445139.1"/>
    <property type="molecule type" value="Genomic_DNA"/>
</dbReference>
<gene>
    <name evidence="1" type="ORF">KIW84_013408</name>
</gene>
<dbReference type="PANTHER" id="PTHR33116:SF84">
    <property type="entry name" value="RNA-DIRECTED DNA POLYMERASE"/>
    <property type="match status" value="1"/>
</dbReference>
<dbReference type="Gramene" id="Psat01G0340800-T1">
    <property type="protein sequence ID" value="KAI5445139.1"/>
    <property type="gene ID" value="KIW84_013408"/>
</dbReference>